<organism evidence="1 2">
    <name type="scientific">Dioscorea zingiberensis</name>
    <dbReference type="NCBI Taxonomy" id="325984"/>
    <lineage>
        <taxon>Eukaryota</taxon>
        <taxon>Viridiplantae</taxon>
        <taxon>Streptophyta</taxon>
        <taxon>Embryophyta</taxon>
        <taxon>Tracheophyta</taxon>
        <taxon>Spermatophyta</taxon>
        <taxon>Magnoliopsida</taxon>
        <taxon>Liliopsida</taxon>
        <taxon>Dioscoreales</taxon>
        <taxon>Dioscoreaceae</taxon>
        <taxon>Dioscorea</taxon>
    </lineage>
</organism>
<reference evidence="1" key="1">
    <citation type="submission" date="2021-03" db="EMBL/GenBank/DDBJ databases">
        <authorList>
            <person name="Li Z."/>
            <person name="Yang C."/>
        </authorList>
    </citation>
    <scope>NUCLEOTIDE SEQUENCE</scope>
    <source>
        <strain evidence="1">Dzin_1.0</strain>
        <tissue evidence="1">Leaf</tissue>
    </source>
</reference>
<dbReference type="EMBL" id="JAGGNH010000008">
    <property type="protein sequence ID" value="KAJ0966009.1"/>
    <property type="molecule type" value="Genomic_DNA"/>
</dbReference>
<keyword evidence="2" id="KW-1185">Reference proteome</keyword>
<comment type="caution">
    <text evidence="1">The sequence shown here is derived from an EMBL/GenBank/DDBJ whole genome shotgun (WGS) entry which is preliminary data.</text>
</comment>
<accession>A0A9D5C4C1</accession>
<sequence>MHVFRRTKGIKQGGACMVVTTYIYFPRACIYISLQKYYDRKVLKWVHGRVSMQTRPPYIYLSIAYGLGASESTINQYRHVVMGVAATDELKSEEC</sequence>
<evidence type="ECO:0000313" key="1">
    <source>
        <dbReference type="EMBL" id="KAJ0966009.1"/>
    </source>
</evidence>
<reference evidence="1" key="2">
    <citation type="journal article" date="2022" name="Hortic Res">
        <title>The genome of Dioscorea zingiberensis sheds light on the biosynthesis, origin and evolution of the medicinally important diosgenin saponins.</title>
        <authorList>
            <person name="Li Y."/>
            <person name="Tan C."/>
            <person name="Li Z."/>
            <person name="Guo J."/>
            <person name="Li S."/>
            <person name="Chen X."/>
            <person name="Wang C."/>
            <person name="Dai X."/>
            <person name="Yang H."/>
            <person name="Song W."/>
            <person name="Hou L."/>
            <person name="Xu J."/>
            <person name="Tong Z."/>
            <person name="Xu A."/>
            <person name="Yuan X."/>
            <person name="Wang W."/>
            <person name="Yang Q."/>
            <person name="Chen L."/>
            <person name="Sun Z."/>
            <person name="Wang K."/>
            <person name="Pan B."/>
            <person name="Chen J."/>
            <person name="Bao Y."/>
            <person name="Liu F."/>
            <person name="Qi X."/>
            <person name="Gang D.R."/>
            <person name="Wen J."/>
            <person name="Li J."/>
        </authorList>
    </citation>
    <scope>NUCLEOTIDE SEQUENCE</scope>
    <source>
        <strain evidence="1">Dzin_1.0</strain>
    </source>
</reference>
<dbReference type="AlphaFoldDB" id="A0A9D5C4C1"/>
<evidence type="ECO:0000313" key="2">
    <source>
        <dbReference type="Proteomes" id="UP001085076"/>
    </source>
</evidence>
<dbReference type="Proteomes" id="UP001085076">
    <property type="component" value="Miscellaneous, Linkage group lg08"/>
</dbReference>
<protein>
    <submittedName>
        <fullName evidence="1">Uncharacterized protein</fullName>
    </submittedName>
</protein>
<gene>
    <name evidence="1" type="ORF">J5N97_027147</name>
</gene>
<proteinExistence type="predicted"/>
<name>A0A9D5C4C1_9LILI</name>